<dbReference type="Pfam" id="PF03551">
    <property type="entry name" value="PadR"/>
    <property type="match status" value="1"/>
</dbReference>
<name>A0A5B9E9Y9_9BACT</name>
<dbReference type="PANTHER" id="PTHR33169:SF14">
    <property type="entry name" value="TRANSCRIPTIONAL REGULATOR RV3488"/>
    <property type="match status" value="1"/>
</dbReference>
<dbReference type="InterPro" id="IPR036390">
    <property type="entry name" value="WH_DNA-bd_sf"/>
</dbReference>
<dbReference type="PANTHER" id="PTHR33169">
    <property type="entry name" value="PADR-FAMILY TRANSCRIPTIONAL REGULATOR"/>
    <property type="match status" value="1"/>
</dbReference>
<evidence type="ECO:0000259" key="1">
    <source>
        <dbReference type="Pfam" id="PF03551"/>
    </source>
</evidence>
<dbReference type="Gene3D" id="1.10.10.10">
    <property type="entry name" value="Winged helix-like DNA-binding domain superfamily/Winged helix DNA-binding domain"/>
    <property type="match status" value="1"/>
</dbReference>
<dbReference type="AlphaFoldDB" id="A0A5B9E9Y9"/>
<protein>
    <submittedName>
        <fullName evidence="2">PadR family transcriptional regulator</fullName>
    </submittedName>
</protein>
<feature type="domain" description="Transcription regulator PadR N-terminal" evidence="1">
    <location>
        <begin position="20"/>
        <end position="94"/>
    </location>
</feature>
<dbReference type="EMBL" id="CP042806">
    <property type="protein sequence ID" value="QEE26916.1"/>
    <property type="molecule type" value="Genomic_DNA"/>
</dbReference>
<dbReference type="RefSeq" id="WP_147646112.1">
    <property type="nucleotide sequence ID" value="NZ_CP042806.1"/>
</dbReference>
<evidence type="ECO:0000313" key="3">
    <source>
        <dbReference type="Proteomes" id="UP000321820"/>
    </source>
</evidence>
<dbReference type="InterPro" id="IPR005149">
    <property type="entry name" value="Tscrpt_reg_PadR_N"/>
</dbReference>
<dbReference type="InterPro" id="IPR052509">
    <property type="entry name" value="Metal_resp_DNA-bind_regulator"/>
</dbReference>
<dbReference type="OrthoDB" id="9808017at2"/>
<dbReference type="InterPro" id="IPR017799">
    <property type="entry name" value="Tscrpt_reg_PadR_acidobac-type"/>
</dbReference>
<sequence>MSVSKTEPGELVQGTLEMLILKTLALEPMHGYGIGLRIEQMSDGVFRVNAGSLLPALSRMERSGYVKTQWRSTENSRRAKFYEITAKGRKALQQEKEQWGRRITAIARILEA</sequence>
<dbReference type="KEGG" id="talb:FTW19_02190"/>
<reference evidence="2 3" key="1">
    <citation type="submission" date="2019-08" db="EMBL/GenBank/DDBJ databases">
        <title>Complete genome sequence of Terriglobus albidus strain ORNL.</title>
        <authorList>
            <person name="Podar M."/>
        </authorList>
    </citation>
    <scope>NUCLEOTIDE SEQUENCE [LARGE SCALE GENOMIC DNA]</scope>
    <source>
        <strain evidence="2 3">ORNL</strain>
    </source>
</reference>
<keyword evidence="3" id="KW-1185">Reference proteome</keyword>
<dbReference type="Proteomes" id="UP000321820">
    <property type="component" value="Chromosome"/>
</dbReference>
<accession>A0A5B9E9Y9</accession>
<dbReference type="NCBIfam" id="TIGR03433">
    <property type="entry name" value="padR_acidobact"/>
    <property type="match status" value="1"/>
</dbReference>
<proteinExistence type="predicted"/>
<dbReference type="SUPFAM" id="SSF46785">
    <property type="entry name" value="Winged helix' DNA-binding domain"/>
    <property type="match status" value="1"/>
</dbReference>
<evidence type="ECO:0000313" key="2">
    <source>
        <dbReference type="EMBL" id="QEE26916.1"/>
    </source>
</evidence>
<gene>
    <name evidence="2" type="ORF">FTW19_02190</name>
</gene>
<organism evidence="2 3">
    <name type="scientific">Terriglobus albidus</name>
    <dbReference type="NCBI Taxonomy" id="1592106"/>
    <lineage>
        <taxon>Bacteria</taxon>
        <taxon>Pseudomonadati</taxon>
        <taxon>Acidobacteriota</taxon>
        <taxon>Terriglobia</taxon>
        <taxon>Terriglobales</taxon>
        <taxon>Acidobacteriaceae</taxon>
        <taxon>Terriglobus</taxon>
    </lineage>
</organism>
<dbReference type="InterPro" id="IPR036388">
    <property type="entry name" value="WH-like_DNA-bd_sf"/>
</dbReference>